<dbReference type="PANTHER" id="PTHR32182:SF22">
    <property type="entry name" value="ATP-DEPENDENT ENDONUCLEASE, OLD FAMILY-RELATED"/>
    <property type="match status" value="1"/>
</dbReference>
<protein>
    <submittedName>
        <fullName evidence="4">AAA family ATPase</fullName>
    </submittedName>
</protein>
<evidence type="ECO:0000313" key="4">
    <source>
        <dbReference type="EMBL" id="MDA2811704.1"/>
    </source>
</evidence>
<dbReference type="InterPro" id="IPR027417">
    <property type="entry name" value="P-loop_NTPase"/>
</dbReference>
<evidence type="ECO:0000259" key="3">
    <source>
        <dbReference type="Pfam" id="PF13304"/>
    </source>
</evidence>
<proteinExistence type="predicted"/>
<dbReference type="InterPro" id="IPR003959">
    <property type="entry name" value="ATPase_AAA_core"/>
</dbReference>
<dbReference type="Pfam" id="PF13304">
    <property type="entry name" value="AAA_21"/>
    <property type="match status" value="1"/>
</dbReference>
<evidence type="ECO:0000256" key="2">
    <source>
        <dbReference type="SAM" id="MobiDB-lite"/>
    </source>
</evidence>
<reference evidence="4 5" key="1">
    <citation type="submission" date="2023-01" db="EMBL/GenBank/DDBJ databases">
        <title>Draft genome sequence of Nocardiopsis sp. RSe5-2 isolated from halophytes.</title>
        <authorList>
            <person name="Duangmal K."/>
            <person name="Chantavorakit T."/>
        </authorList>
    </citation>
    <scope>NUCLEOTIDE SEQUENCE [LARGE SCALE GENOMIC DNA]</scope>
    <source>
        <strain evidence="4 5">RSe5-2</strain>
    </source>
</reference>
<dbReference type="Proteomes" id="UP001527866">
    <property type="component" value="Unassembled WGS sequence"/>
</dbReference>
<gene>
    <name evidence="4" type="ORF">O4J56_13770</name>
</gene>
<dbReference type="RefSeq" id="WP_270686158.1">
    <property type="nucleotide sequence ID" value="NZ_JAQFWQ010000034.1"/>
</dbReference>
<keyword evidence="1" id="KW-0742">SOS response</keyword>
<keyword evidence="5" id="KW-1185">Reference proteome</keyword>
<sequence>MTSGPTPSATGFVSRLRIDNYKSIAHCDVSLGSLTVLAGYNAAGKTNLLDALRFVRDALLLGPGRAISERGGLDSILWRGAPSLKVGETRPDSFTISLDLSLPGVPSGSAQYTLEIGRPSSDEASFAVLHESCRLDLGEEASSLRTERVEPDGEHLTVRGGPPGIAIAAHELFLPIIGRLEPFPLLLSALTSPHFYDPDTDVLRAVDESSSWNRRLGERGEHLGRLLGLLDEHHPAEKERLDSYLRALIPASLGMDERRQGDFSTIQARFWDGPYPVAYWDAVNAGATAAGDPHVARFERKQLSEGTVRAAAVLAALFQPAALDASIPLLAIEEPELAIHPARVGAMYEALHDASLNTQILVTTQSSELLDDAFVRPENLLLVEMVDGATRVGGVDEHTRRYLEENPSQLGDMHRQGQLRPSPSPQEDSR</sequence>
<evidence type="ECO:0000313" key="5">
    <source>
        <dbReference type="Proteomes" id="UP001527866"/>
    </source>
</evidence>
<dbReference type="PIRSF" id="PIRSF029347">
    <property type="entry name" value="RecF"/>
    <property type="match status" value="1"/>
</dbReference>
<organism evidence="4 5">
    <name type="scientific">Nocardiopsis endophytica</name>
    <dbReference type="NCBI Taxonomy" id="3018445"/>
    <lineage>
        <taxon>Bacteria</taxon>
        <taxon>Bacillati</taxon>
        <taxon>Actinomycetota</taxon>
        <taxon>Actinomycetes</taxon>
        <taxon>Streptosporangiales</taxon>
        <taxon>Nocardiopsidaceae</taxon>
        <taxon>Nocardiopsis</taxon>
    </lineage>
</organism>
<dbReference type="PANTHER" id="PTHR32182">
    <property type="entry name" value="DNA REPLICATION AND REPAIR PROTEIN RECF"/>
    <property type="match status" value="1"/>
</dbReference>
<dbReference type="SUPFAM" id="SSF52540">
    <property type="entry name" value="P-loop containing nucleoside triphosphate hydrolases"/>
    <property type="match status" value="1"/>
</dbReference>
<name>A0ABT4U431_9ACTN</name>
<accession>A0ABT4U431</accession>
<dbReference type="InterPro" id="IPR014555">
    <property type="entry name" value="RecF-like"/>
</dbReference>
<dbReference type="EMBL" id="JAQFWQ010000034">
    <property type="protein sequence ID" value="MDA2811704.1"/>
    <property type="molecule type" value="Genomic_DNA"/>
</dbReference>
<feature type="domain" description="ATPase AAA-type core" evidence="3">
    <location>
        <begin position="34"/>
        <end position="371"/>
    </location>
</feature>
<feature type="region of interest" description="Disordered" evidence="2">
    <location>
        <begin position="406"/>
        <end position="430"/>
    </location>
</feature>
<dbReference type="Gene3D" id="3.40.50.300">
    <property type="entry name" value="P-loop containing nucleotide triphosphate hydrolases"/>
    <property type="match status" value="2"/>
</dbReference>
<evidence type="ECO:0000256" key="1">
    <source>
        <dbReference type="ARBA" id="ARBA00023236"/>
    </source>
</evidence>
<comment type="caution">
    <text evidence="4">The sequence shown here is derived from an EMBL/GenBank/DDBJ whole genome shotgun (WGS) entry which is preliminary data.</text>
</comment>
<keyword evidence="1" id="KW-0227">DNA damage</keyword>